<protein>
    <recommendedName>
        <fullName evidence="11">ATP-dependent DNA helicase RecQ</fullName>
        <ecNumber evidence="10">5.6.2.4</ecNumber>
    </recommendedName>
    <alternativeName>
        <fullName evidence="12">DNA 3'-5' helicase RecQ</fullName>
    </alternativeName>
</protein>
<dbReference type="GO" id="GO:0030894">
    <property type="term" value="C:replisome"/>
    <property type="evidence" value="ECO:0007669"/>
    <property type="project" value="TreeGrafter"/>
</dbReference>
<evidence type="ECO:0000259" key="14">
    <source>
        <dbReference type="PROSITE" id="PS51194"/>
    </source>
</evidence>
<comment type="catalytic activity">
    <reaction evidence="9">
        <text>Couples ATP hydrolysis with the unwinding of duplex DNA by translocating in the 3'-5' direction.</text>
        <dbReference type="EC" id="5.6.2.4"/>
    </reaction>
</comment>
<dbReference type="RefSeq" id="WP_038554179.1">
    <property type="nucleotide sequence ID" value="NZ_FOHT01000027.1"/>
</dbReference>
<dbReference type="PANTHER" id="PTHR13710:SF105">
    <property type="entry name" value="ATP-DEPENDENT DNA HELICASE Q1"/>
    <property type="match status" value="1"/>
</dbReference>
<keyword evidence="5 15" id="KW-0347">Helicase</keyword>
<keyword evidence="3" id="KW-0547">Nucleotide-binding</keyword>
<organism evidence="15 16">
    <name type="scientific">Draconibacterium orientale</name>
    <dbReference type="NCBI Taxonomy" id="1168034"/>
    <lineage>
        <taxon>Bacteria</taxon>
        <taxon>Pseudomonadati</taxon>
        <taxon>Bacteroidota</taxon>
        <taxon>Bacteroidia</taxon>
        <taxon>Marinilabiliales</taxon>
        <taxon>Prolixibacteraceae</taxon>
        <taxon>Draconibacterium</taxon>
    </lineage>
</organism>
<dbReference type="EC" id="5.6.2.4" evidence="10"/>
<dbReference type="CDD" id="cd17920">
    <property type="entry name" value="DEXHc_RecQ"/>
    <property type="match status" value="1"/>
</dbReference>
<dbReference type="InterPro" id="IPR014001">
    <property type="entry name" value="Helicase_ATP-bd"/>
</dbReference>
<dbReference type="PROSITE" id="PS51192">
    <property type="entry name" value="HELICASE_ATP_BIND_1"/>
    <property type="match status" value="1"/>
</dbReference>
<dbReference type="GO" id="GO:0016787">
    <property type="term" value="F:hydrolase activity"/>
    <property type="evidence" value="ECO:0007669"/>
    <property type="project" value="UniProtKB-KW"/>
</dbReference>
<dbReference type="GO" id="GO:0005737">
    <property type="term" value="C:cytoplasm"/>
    <property type="evidence" value="ECO:0007669"/>
    <property type="project" value="TreeGrafter"/>
</dbReference>
<evidence type="ECO:0000256" key="10">
    <source>
        <dbReference type="ARBA" id="ARBA00034808"/>
    </source>
</evidence>
<evidence type="ECO:0000256" key="12">
    <source>
        <dbReference type="ARBA" id="ARBA00044550"/>
    </source>
</evidence>
<dbReference type="Proteomes" id="UP000181981">
    <property type="component" value="Unassembled WGS sequence"/>
</dbReference>
<evidence type="ECO:0000256" key="2">
    <source>
        <dbReference type="ARBA" id="ARBA00022723"/>
    </source>
</evidence>
<dbReference type="GO" id="GO:0006310">
    <property type="term" value="P:DNA recombination"/>
    <property type="evidence" value="ECO:0007669"/>
    <property type="project" value="InterPro"/>
</dbReference>
<keyword evidence="6" id="KW-0067">ATP-binding</keyword>
<dbReference type="GO" id="GO:0009378">
    <property type="term" value="F:four-way junction helicase activity"/>
    <property type="evidence" value="ECO:0007669"/>
    <property type="project" value="TreeGrafter"/>
</dbReference>
<gene>
    <name evidence="15" type="ORF">SAMN05444285_12737</name>
</gene>
<dbReference type="GO" id="GO:0043138">
    <property type="term" value="F:3'-5' DNA helicase activity"/>
    <property type="evidence" value="ECO:0007669"/>
    <property type="project" value="UniProtKB-EC"/>
</dbReference>
<reference evidence="15 16" key="1">
    <citation type="submission" date="2016-10" db="EMBL/GenBank/DDBJ databases">
        <authorList>
            <person name="de Groot N.N."/>
        </authorList>
    </citation>
    <scope>NUCLEOTIDE SEQUENCE [LARGE SCALE GENOMIC DNA]</scope>
    <source>
        <strain evidence="15 16">DSM 25947</strain>
    </source>
</reference>
<evidence type="ECO:0000256" key="9">
    <source>
        <dbReference type="ARBA" id="ARBA00034617"/>
    </source>
</evidence>
<evidence type="ECO:0000256" key="11">
    <source>
        <dbReference type="ARBA" id="ARBA00044535"/>
    </source>
</evidence>
<dbReference type="Pfam" id="PF00270">
    <property type="entry name" value="DEAD"/>
    <property type="match status" value="1"/>
</dbReference>
<dbReference type="InterPro" id="IPR036388">
    <property type="entry name" value="WH-like_DNA-bd_sf"/>
</dbReference>
<dbReference type="InterPro" id="IPR027417">
    <property type="entry name" value="P-loop_NTPase"/>
</dbReference>
<feature type="domain" description="Helicase ATP-binding" evidence="13">
    <location>
        <begin position="26"/>
        <end position="194"/>
    </location>
</feature>
<feature type="domain" description="Helicase C-terminal" evidence="14">
    <location>
        <begin position="204"/>
        <end position="361"/>
    </location>
</feature>
<dbReference type="PANTHER" id="PTHR13710">
    <property type="entry name" value="DNA HELICASE RECQ FAMILY MEMBER"/>
    <property type="match status" value="1"/>
</dbReference>
<evidence type="ECO:0000256" key="8">
    <source>
        <dbReference type="ARBA" id="ARBA00023235"/>
    </source>
</evidence>
<dbReference type="PROSITE" id="PS51194">
    <property type="entry name" value="HELICASE_CTER"/>
    <property type="match status" value="1"/>
</dbReference>
<dbReference type="NCBIfam" id="TIGR00614">
    <property type="entry name" value="recQ_fam"/>
    <property type="match status" value="1"/>
</dbReference>
<evidence type="ECO:0000256" key="3">
    <source>
        <dbReference type="ARBA" id="ARBA00022741"/>
    </source>
</evidence>
<dbReference type="InterPro" id="IPR032284">
    <property type="entry name" value="RecQ_Zn-bd"/>
</dbReference>
<evidence type="ECO:0000256" key="1">
    <source>
        <dbReference type="ARBA" id="ARBA00005446"/>
    </source>
</evidence>
<dbReference type="AlphaFoldDB" id="A0A1I0HY91"/>
<dbReference type="FunFam" id="3.40.50.300:FF:001389">
    <property type="entry name" value="ATP-dependent DNA helicase RecQ"/>
    <property type="match status" value="1"/>
</dbReference>
<evidence type="ECO:0000256" key="6">
    <source>
        <dbReference type="ARBA" id="ARBA00022840"/>
    </source>
</evidence>
<evidence type="ECO:0000259" key="13">
    <source>
        <dbReference type="PROSITE" id="PS51192"/>
    </source>
</evidence>
<dbReference type="SMART" id="SM00490">
    <property type="entry name" value="HELICc"/>
    <property type="match status" value="1"/>
</dbReference>
<accession>A0A1I0HY91</accession>
<keyword evidence="4" id="KW-0378">Hydrolase</keyword>
<dbReference type="GO" id="GO:0005524">
    <property type="term" value="F:ATP binding"/>
    <property type="evidence" value="ECO:0007669"/>
    <property type="project" value="UniProtKB-KW"/>
</dbReference>
<dbReference type="GO" id="GO:0043590">
    <property type="term" value="C:bacterial nucleoid"/>
    <property type="evidence" value="ECO:0007669"/>
    <property type="project" value="TreeGrafter"/>
</dbReference>
<dbReference type="InterPro" id="IPR004589">
    <property type="entry name" value="DNA_helicase_ATP-dep_RecQ"/>
</dbReference>
<name>A0A1I0HY91_9BACT</name>
<dbReference type="GO" id="GO:0046872">
    <property type="term" value="F:metal ion binding"/>
    <property type="evidence" value="ECO:0007669"/>
    <property type="project" value="UniProtKB-KW"/>
</dbReference>
<keyword evidence="7" id="KW-0238">DNA-binding</keyword>
<sequence>MMEDFRQILTRYWGYPEFRPLQLEIIESVAAGKDTLGLMPTGGGKSITFQVYSLAHEGICVVVTPLIALMKDQVENLSRKGIKALAVHSGMSAREIKLTLDNAVWGNYKFLYVSPERLNSERFVERLEQMKVNLLTVDEAHCISQWGYDFRPSYLSIIKVRELLPKVKILALTATATPKVADDIQDKLGFKEKNLLKMSFHRENLSYLVRHVENKTGYLLNTLKKSKGSGVVYVRSRKATREIAEELRQNGISASYYHAGLGNFVRSARQDDWLSGRTRVIVATNAFGMGIDKANVRFVIHIDAPDSLEAYYQEAGRAGRDGKKSAAVLLYNNADTTKLKKHISTSFPEIDNIKRIYDSLCNYFQIAVGYGKGQVREFSLQGFAQAYKFQQAMVYNSLKILQRQEYLEFTEQVDSPSRVYFPISRDELYKFQVANAKLDDFIKLLLRSYTGLFTGYVSVDEELLSKRSGLNRDQVYNYLKHLRQSKVIDYVPKSQTPFIYFTKERVHIDRIKISKENYDLRKKDYTEKIESVIHYATDSATCRSQILLSYFGETDTAACGTCDICKAKEALALSDYEFGTVSKRVQKLLADPCTYENLLFKLKGDQQKMREIVKWLLDNKKIIYRVDGLLEWK</sequence>
<dbReference type="GO" id="GO:0003677">
    <property type="term" value="F:DNA binding"/>
    <property type="evidence" value="ECO:0007669"/>
    <property type="project" value="UniProtKB-KW"/>
</dbReference>
<evidence type="ECO:0000256" key="5">
    <source>
        <dbReference type="ARBA" id="ARBA00022806"/>
    </source>
</evidence>
<evidence type="ECO:0000256" key="4">
    <source>
        <dbReference type="ARBA" id="ARBA00022801"/>
    </source>
</evidence>
<dbReference type="Gene3D" id="3.40.50.300">
    <property type="entry name" value="P-loop containing nucleotide triphosphate hydrolases"/>
    <property type="match status" value="2"/>
</dbReference>
<dbReference type="EMBL" id="FOHT01000027">
    <property type="protein sequence ID" value="SET89052.1"/>
    <property type="molecule type" value="Genomic_DNA"/>
</dbReference>
<dbReference type="Pfam" id="PF16124">
    <property type="entry name" value="RecQ_Zn_bind"/>
    <property type="match status" value="1"/>
</dbReference>
<evidence type="ECO:0000313" key="16">
    <source>
        <dbReference type="Proteomes" id="UP000181981"/>
    </source>
</evidence>
<keyword evidence="8" id="KW-0413">Isomerase</keyword>
<evidence type="ECO:0000313" key="15">
    <source>
        <dbReference type="EMBL" id="SET89052.1"/>
    </source>
</evidence>
<dbReference type="InterPro" id="IPR001650">
    <property type="entry name" value="Helicase_C-like"/>
</dbReference>
<proteinExistence type="inferred from homology"/>
<evidence type="ECO:0000256" key="7">
    <source>
        <dbReference type="ARBA" id="ARBA00023125"/>
    </source>
</evidence>
<dbReference type="SUPFAM" id="SSF52540">
    <property type="entry name" value="P-loop containing nucleoside triphosphate hydrolases"/>
    <property type="match status" value="1"/>
</dbReference>
<dbReference type="SMART" id="SM00487">
    <property type="entry name" value="DEXDc"/>
    <property type="match status" value="1"/>
</dbReference>
<dbReference type="InterPro" id="IPR011545">
    <property type="entry name" value="DEAD/DEAH_box_helicase_dom"/>
</dbReference>
<dbReference type="Pfam" id="PF00271">
    <property type="entry name" value="Helicase_C"/>
    <property type="match status" value="1"/>
</dbReference>
<comment type="similarity">
    <text evidence="1">Belongs to the helicase family. RecQ subfamily.</text>
</comment>
<keyword evidence="2" id="KW-0479">Metal-binding</keyword>
<dbReference type="Gene3D" id="1.10.10.10">
    <property type="entry name" value="Winged helix-like DNA-binding domain superfamily/Winged helix DNA-binding domain"/>
    <property type="match status" value="1"/>
</dbReference>
<dbReference type="GO" id="GO:0006281">
    <property type="term" value="P:DNA repair"/>
    <property type="evidence" value="ECO:0007669"/>
    <property type="project" value="TreeGrafter"/>
</dbReference>